<dbReference type="Proteomes" id="UP000194350">
    <property type="component" value="Unassembled WGS sequence"/>
</dbReference>
<dbReference type="Gene3D" id="2.40.128.110">
    <property type="entry name" value="Lipid/polyisoprenoid-binding, YceI-like"/>
    <property type="match status" value="1"/>
</dbReference>
<keyword evidence="3" id="KW-1185">Reference proteome</keyword>
<proteinExistence type="predicted"/>
<dbReference type="SMART" id="SM00867">
    <property type="entry name" value="YceI"/>
    <property type="match status" value="1"/>
</dbReference>
<dbReference type="InterPro" id="IPR007372">
    <property type="entry name" value="Lipid/polyisoprenoid-bd_YceI"/>
</dbReference>
<comment type="caution">
    <text evidence="2">The sequence shown here is derived from an EMBL/GenBank/DDBJ whole genome shotgun (WGS) entry which is preliminary data.</text>
</comment>
<gene>
    <name evidence="2" type="ORF">Xvie_03265</name>
</gene>
<evidence type="ECO:0000259" key="1">
    <source>
        <dbReference type="SMART" id="SM00867"/>
    </source>
</evidence>
<dbReference type="NCBIfam" id="NF002994">
    <property type="entry name" value="PRK03757.1"/>
    <property type="match status" value="1"/>
</dbReference>
<feature type="domain" description="Lipid/polyisoprenoid-binding YceI-like" evidence="1">
    <location>
        <begin position="45"/>
        <end position="209"/>
    </location>
</feature>
<sequence>MFEKTIFDKTIFEKAMFKKKLLKKSIIGLTTGILLMGTGSAMAANYKFDTAGQHAFIEFRIQHLGMSWLYGGFKKFDGNFTFDAQNPAIDKVSVIIKTNSVDTNHAERDKHLRGTDFLNTTKYPEAKFSSTKIKKTGGNYTIIGDLTLNGVTNPVTLNAKLMGEGKDPWGGYRAGFEANGKIKLKDFNIKSDLGPKSQEVELFISVEGIREKA</sequence>
<reference evidence="2 3" key="1">
    <citation type="submission" date="2016-10" db="EMBL/GenBank/DDBJ databases">
        <title>Systematic genetic and metabolomic analysis of Xenorhabdus and Photorhabdus spp., highlights the requirements for a dual symbiotic and pathogenic life style.</title>
        <authorList>
            <person name="Tobias N.J."/>
            <person name="Wolff H."/>
            <person name="Djahanschiri B."/>
            <person name="Pidot S.J."/>
            <person name="Stinear T.P."/>
            <person name="Ebersberger I."/>
            <person name="Bode H.B."/>
        </authorList>
    </citation>
    <scope>NUCLEOTIDE SEQUENCE [LARGE SCALE GENOMIC DNA]</scope>
    <source>
        <strain evidence="2 3">DSM 22392</strain>
    </source>
</reference>
<dbReference type="PANTHER" id="PTHR34406">
    <property type="entry name" value="PROTEIN YCEI"/>
    <property type="match status" value="1"/>
</dbReference>
<dbReference type="AlphaFoldDB" id="A0A1Y2S896"/>
<accession>A0A1Y2S896</accession>
<dbReference type="InterPro" id="IPR036761">
    <property type="entry name" value="TTHA0802/YceI-like_sf"/>
</dbReference>
<dbReference type="SUPFAM" id="SSF101874">
    <property type="entry name" value="YceI-like"/>
    <property type="match status" value="1"/>
</dbReference>
<evidence type="ECO:0000313" key="3">
    <source>
        <dbReference type="Proteomes" id="UP000194350"/>
    </source>
</evidence>
<dbReference type="EMBL" id="MUBJ01000022">
    <property type="protein sequence ID" value="OTA14862.1"/>
    <property type="molecule type" value="Genomic_DNA"/>
</dbReference>
<dbReference type="PANTHER" id="PTHR34406:SF1">
    <property type="entry name" value="PROTEIN YCEI"/>
    <property type="match status" value="1"/>
</dbReference>
<evidence type="ECO:0000313" key="2">
    <source>
        <dbReference type="EMBL" id="OTA14862.1"/>
    </source>
</evidence>
<name>A0A1Y2S896_9GAMM</name>
<protein>
    <recommendedName>
        <fullName evidence="1">Lipid/polyisoprenoid-binding YceI-like domain-containing protein</fullName>
    </recommendedName>
</protein>
<dbReference type="STRING" id="351656.Xvie_03265"/>
<dbReference type="Pfam" id="PF04264">
    <property type="entry name" value="YceI"/>
    <property type="match status" value="1"/>
</dbReference>
<organism evidence="2 3">
    <name type="scientific">Xenorhabdus vietnamensis</name>
    <dbReference type="NCBI Taxonomy" id="351656"/>
    <lineage>
        <taxon>Bacteria</taxon>
        <taxon>Pseudomonadati</taxon>
        <taxon>Pseudomonadota</taxon>
        <taxon>Gammaproteobacteria</taxon>
        <taxon>Enterobacterales</taxon>
        <taxon>Morganellaceae</taxon>
        <taxon>Xenorhabdus</taxon>
    </lineage>
</organism>